<name>A0AAF3FFY8_9BILA</name>
<dbReference type="InterPro" id="IPR029058">
    <property type="entry name" value="AB_hydrolase_fold"/>
</dbReference>
<accession>A0AAF3FFY8</accession>
<dbReference type="WBParaSite" id="MBELARI_LOCUS5556">
    <property type="protein sequence ID" value="MBELARI_LOCUS5556"/>
    <property type="gene ID" value="MBELARI_LOCUS5556"/>
</dbReference>
<keyword evidence="4" id="KW-0378">Hydrolase</keyword>
<dbReference type="PANTHER" id="PTHR11010:SF104">
    <property type="entry name" value="SERINE PROTEASE PCP-1-RELATED"/>
    <property type="match status" value="1"/>
</dbReference>
<dbReference type="GO" id="GO:0008239">
    <property type="term" value="F:dipeptidyl-peptidase activity"/>
    <property type="evidence" value="ECO:0007669"/>
    <property type="project" value="TreeGrafter"/>
</dbReference>
<keyword evidence="3 7" id="KW-0732">Signal</keyword>
<keyword evidence="5" id="KW-0720">Serine protease</keyword>
<keyword evidence="6" id="KW-0325">Glycoprotein</keyword>
<protein>
    <submittedName>
        <fullName evidence="9">Uncharacterized protein</fullName>
    </submittedName>
</protein>
<keyword evidence="2" id="KW-0645">Protease</keyword>
<proteinExistence type="inferred from homology"/>
<evidence type="ECO:0000256" key="2">
    <source>
        <dbReference type="ARBA" id="ARBA00022670"/>
    </source>
</evidence>
<sequence>MRIAYLIGLLLIVVVTGRRRRSFRDPATFNANQNYHMNAVIPNATEFFFEVPLDHFAYASTNVFKIRCELNLDHYVDGGPIFFYPGNEGTITGFMTATGIMWDLAANFNAAVLFAEHRYYGASSPFGKENDYKNVATMAYLTSEQALADYAQLLISLKGGNTAAKHSIARIKLCFFGGSYGGMLAAWFRMKYPHLAVGAWASSAPLKYFNEGGVDWGAFDDVTTRTFIDSGASYNNVKNGWTALRNLAKTTDGQKFLNDLFNVTDNSTIKDSASGENLVGYVREAIEYMAMVDYPYETNFLEPMPGFPVKVASQFLKDEGNWTDKELAIMLFKASNIYYNYYNDSSYQACLDPEKCGDPGTSELGDPLGWPWQECTEIVIEQCARNSSFFFDECTDRPLELLYQMCNDTFGKLGWTRPLMRYNAVRDLYGLDISAYSNIILTQGHLDPWSVGGYKAGDPGVNGQNGIYVVEIPGSAHHLDLRTPNTCDGNPTHNLRFQAVNIIKCWLTEGCVNPVLKDLPPLNDVTTVKCEDMINKYPWGQSDNGPSGDKGSSTAKFMLAMAFMAFVQRFLITKS</sequence>
<organism evidence="8 9">
    <name type="scientific">Mesorhabditis belari</name>
    <dbReference type="NCBI Taxonomy" id="2138241"/>
    <lineage>
        <taxon>Eukaryota</taxon>
        <taxon>Metazoa</taxon>
        <taxon>Ecdysozoa</taxon>
        <taxon>Nematoda</taxon>
        <taxon>Chromadorea</taxon>
        <taxon>Rhabditida</taxon>
        <taxon>Rhabditina</taxon>
        <taxon>Rhabditomorpha</taxon>
        <taxon>Rhabditoidea</taxon>
        <taxon>Rhabditidae</taxon>
        <taxon>Mesorhabditinae</taxon>
        <taxon>Mesorhabditis</taxon>
    </lineage>
</organism>
<dbReference type="InterPro" id="IPR008758">
    <property type="entry name" value="Peptidase_S28"/>
</dbReference>
<evidence type="ECO:0000256" key="6">
    <source>
        <dbReference type="ARBA" id="ARBA00023180"/>
    </source>
</evidence>
<dbReference type="Proteomes" id="UP000887575">
    <property type="component" value="Unassembled WGS sequence"/>
</dbReference>
<evidence type="ECO:0000313" key="8">
    <source>
        <dbReference type="Proteomes" id="UP000887575"/>
    </source>
</evidence>
<evidence type="ECO:0000256" key="3">
    <source>
        <dbReference type="ARBA" id="ARBA00022729"/>
    </source>
</evidence>
<dbReference type="GO" id="GO:0070008">
    <property type="term" value="F:serine-type exopeptidase activity"/>
    <property type="evidence" value="ECO:0007669"/>
    <property type="project" value="InterPro"/>
</dbReference>
<dbReference type="Pfam" id="PF05577">
    <property type="entry name" value="Peptidase_S28"/>
    <property type="match status" value="1"/>
</dbReference>
<keyword evidence="8" id="KW-1185">Reference proteome</keyword>
<comment type="similarity">
    <text evidence="1">Belongs to the peptidase S28 family.</text>
</comment>
<evidence type="ECO:0000313" key="9">
    <source>
        <dbReference type="WBParaSite" id="MBELARI_LOCUS5556"/>
    </source>
</evidence>
<dbReference type="GO" id="GO:0006508">
    <property type="term" value="P:proteolysis"/>
    <property type="evidence" value="ECO:0007669"/>
    <property type="project" value="UniProtKB-KW"/>
</dbReference>
<evidence type="ECO:0000256" key="1">
    <source>
        <dbReference type="ARBA" id="ARBA00011079"/>
    </source>
</evidence>
<reference evidence="9" key="1">
    <citation type="submission" date="2024-02" db="UniProtKB">
        <authorList>
            <consortium name="WormBaseParasite"/>
        </authorList>
    </citation>
    <scope>IDENTIFICATION</scope>
</reference>
<dbReference type="Gene3D" id="3.40.50.1820">
    <property type="entry name" value="alpha/beta hydrolase"/>
    <property type="match status" value="1"/>
</dbReference>
<evidence type="ECO:0000256" key="5">
    <source>
        <dbReference type="ARBA" id="ARBA00022825"/>
    </source>
</evidence>
<dbReference type="InterPro" id="IPR042269">
    <property type="entry name" value="Ser_carbopepase_S28_SKS"/>
</dbReference>
<dbReference type="SUPFAM" id="SSF53474">
    <property type="entry name" value="alpha/beta-Hydrolases"/>
    <property type="match status" value="2"/>
</dbReference>
<dbReference type="PANTHER" id="PTHR11010">
    <property type="entry name" value="PROTEASE S28 PRO-X CARBOXYPEPTIDASE-RELATED"/>
    <property type="match status" value="1"/>
</dbReference>
<evidence type="ECO:0000256" key="4">
    <source>
        <dbReference type="ARBA" id="ARBA00022801"/>
    </source>
</evidence>
<feature type="signal peptide" evidence="7">
    <location>
        <begin position="1"/>
        <end position="17"/>
    </location>
</feature>
<dbReference type="AlphaFoldDB" id="A0AAF3FFY8"/>
<evidence type="ECO:0000256" key="7">
    <source>
        <dbReference type="SAM" id="SignalP"/>
    </source>
</evidence>
<feature type="chain" id="PRO_5042229378" evidence="7">
    <location>
        <begin position="18"/>
        <end position="575"/>
    </location>
</feature>
<dbReference type="FunFam" id="1.20.120.980:FF:000007">
    <property type="entry name" value="Predicted protein"/>
    <property type="match status" value="1"/>
</dbReference>
<dbReference type="Gene3D" id="1.20.120.980">
    <property type="entry name" value="Serine carboxypeptidase S28, SKS domain"/>
    <property type="match status" value="1"/>
</dbReference>